<name>A0A6P2D3A6_9BACT</name>
<accession>A0A6P2D3A6</accession>
<evidence type="ECO:0000313" key="2">
    <source>
        <dbReference type="Proteomes" id="UP000464178"/>
    </source>
</evidence>
<organism evidence="1 2">
    <name type="scientific">Gemmata massiliana</name>
    <dbReference type="NCBI Taxonomy" id="1210884"/>
    <lineage>
        <taxon>Bacteria</taxon>
        <taxon>Pseudomonadati</taxon>
        <taxon>Planctomycetota</taxon>
        <taxon>Planctomycetia</taxon>
        <taxon>Gemmatales</taxon>
        <taxon>Gemmataceae</taxon>
        <taxon>Gemmata</taxon>
    </lineage>
</organism>
<keyword evidence="2" id="KW-1185">Reference proteome</keyword>
<proteinExistence type="predicted"/>
<dbReference type="RefSeq" id="WP_162669388.1">
    <property type="nucleotide sequence ID" value="NZ_LR593886.1"/>
</dbReference>
<dbReference type="AlphaFoldDB" id="A0A6P2D3A6"/>
<dbReference type="Proteomes" id="UP000464178">
    <property type="component" value="Chromosome"/>
</dbReference>
<gene>
    <name evidence="1" type="ORF">SOIL9_28090</name>
</gene>
<protein>
    <submittedName>
        <fullName evidence="1">Uncharacterized protein</fullName>
    </submittedName>
</protein>
<evidence type="ECO:0000313" key="1">
    <source>
        <dbReference type="EMBL" id="VTR94905.1"/>
    </source>
</evidence>
<dbReference type="EMBL" id="LR593886">
    <property type="protein sequence ID" value="VTR94905.1"/>
    <property type="molecule type" value="Genomic_DNA"/>
</dbReference>
<dbReference type="KEGG" id="gms:SOIL9_28090"/>
<reference evidence="1 2" key="1">
    <citation type="submission" date="2019-05" db="EMBL/GenBank/DDBJ databases">
        <authorList>
            <consortium name="Science for Life Laboratories"/>
        </authorList>
    </citation>
    <scope>NUCLEOTIDE SEQUENCE [LARGE SCALE GENOMIC DNA]</scope>
    <source>
        <strain evidence="1">Soil9</strain>
    </source>
</reference>
<sequence length="263" mass="30229">MGLVSWLSKKFLTDANQPQLVLTGLGFDEAIALIAAESWRVDVTRAARQFPLQFGPEVIPELWRRYESIGEPHPSFEARKRSMTEWIECWWRALDAILCSYREHVLPSLWERVDANDRALLLLCRLAAEGVERELILAGLRDRLPGMAPERHEFIVENSEYSARRDPDLAAVLAYLRQVPEFEHATVEVLCRCVSEEPDDTELAAVLKKLIPTLSRSARYLVAERLHSRAKYDAVRAVMEELRQVPEFEQALDEVRSFTDPTK</sequence>